<reference evidence="3" key="1">
    <citation type="submission" date="2021-01" db="EMBL/GenBank/DDBJ databases">
        <title>Caligus Genome Assembly.</title>
        <authorList>
            <person name="Gallardo-Escarate C."/>
        </authorList>
    </citation>
    <scope>NUCLEOTIDE SEQUENCE [LARGE SCALE GENOMIC DNA]</scope>
</reference>
<feature type="compositionally biased region" description="Basic residues" evidence="1">
    <location>
        <begin position="18"/>
        <end position="27"/>
    </location>
</feature>
<protein>
    <submittedName>
        <fullName evidence="2">Uncharacterized protein</fullName>
    </submittedName>
</protein>
<evidence type="ECO:0000313" key="3">
    <source>
        <dbReference type="Proteomes" id="UP000595437"/>
    </source>
</evidence>
<organism evidence="2 3">
    <name type="scientific">Caligus rogercresseyi</name>
    <name type="common">Sea louse</name>
    <dbReference type="NCBI Taxonomy" id="217165"/>
    <lineage>
        <taxon>Eukaryota</taxon>
        <taxon>Metazoa</taxon>
        <taxon>Ecdysozoa</taxon>
        <taxon>Arthropoda</taxon>
        <taxon>Crustacea</taxon>
        <taxon>Multicrustacea</taxon>
        <taxon>Hexanauplia</taxon>
        <taxon>Copepoda</taxon>
        <taxon>Siphonostomatoida</taxon>
        <taxon>Caligidae</taxon>
        <taxon>Caligus</taxon>
    </lineage>
</organism>
<dbReference type="EMBL" id="CP045890">
    <property type="protein sequence ID" value="QQP56621.1"/>
    <property type="molecule type" value="Genomic_DNA"/>
</dbReference>
<feature type="region of interest" description="Disordered" evidence="1">
    <location>
        <begin position="18"/>
        <end position="58"/>
    </location>
</feature>
<feature type="non-terminal residue" evidence="2">
    <location>
        <position position="58"/>
    </location>
</feature>
<evidence type="ECO:0000256" key="1">
    <source>
        <dbReference type="SAM" id="MobiDB-lite"/>
    </source>
</evidence>
<proteinExistence type="predicted"/>
<dbReference type="Proteomes" id="UP000595437">
    <property type="component" value="Chromosome 1"/>
</dbReference>
<accession>A0A7T8KIT9</accession>
<name>A0A7T8KIT9_CALRO</name>
<dbReference type="AlphaFoldDB" id="A0A7T8KIT9"/>
<sequence>MGRLAIISLNDDSGLRRPIKVKNKRSSVKLEHSSSQTNLQYSPPPRQTLPLSYSKPDQ</sequence>
<gene>
    <name evidence="2" type="ORF">FKW44_001343</name>
</gene>
<evidence type="ECO:0000313" key="2">
    <source>
        <dbReference type="EMBL" id="QQP56621.1"/>
    </source>
</evidence>
<keyword evidence="3" id="KW-1185">Reference proteome</keyword>